<proteinExistence type="predicted"/>
<sequence length="44" mass="4999">MRAKMEFKGGPWAPQVLKQCYLGSRGSVEARKEGTKPKLHMKTH</sequence>
<dbReference type="EMBL" id="BPVZ01000009">
    <property type="protein sequence ID" value="GKU95737.1"/>
    <property type="molecule type" value="Genomic_DNA"/>
</dbReference>
<reference evidence="1 2" key="1">
    <citation type="journal article" date="2021" name="Commun. Biol.">
        <title>The genome of Shorea leprosula (Dipterocarpaceae) highlights the ecological relevance of drought in aseasonal tropical rainforests.</title>
        <authorList>
            <person name="Ng K.K.S."/>
            <person name="Kobayashi M.J."/>
            <person name="Fawcett J.A."/>
            <person name="Hatakeyama M."/>
            <person name="Paape T."/>
            <person name="Ng C.H."/>
            <person name="Ang C.C."/>
            <person name="Tnah L.H."/>
            <person name="Lee C.T."/>
            <person name="Nishiyama T."/>
            <person name="Sese J."/>
            <person name="O'Brien M.J."/>
            <person name="Copetti D."/>
            <person name="Mohd Noor M.I."/>
            <person name="Ong R.C."/>
            <person name="Putra M."/>
            <person name="Sireger I.Z."/>
            <person name="Indrioko S."/>
            <person name="Kosugi Y."/>
            <person name="Izuno A."/>
            <person name="Isagi Y."/>
            <person name="Lee S.L."/>
            <person name="Shimizu K.K."/>
        </authorList>
    </citation>
    <scope>NUCLEOTIDE SEQUENCE [LARGE SCALE GENOMIC DNA]</scope>
    <source>
        <strain evidence="1">214</strain>
    </source>
</reference>
<accession>A0AAV5I3P7</accession>
<organism evidence="1 2">
    <name type="scientific">Rubroshorea leprosula</name>
    <dbReference type="NCBI Taxonomy" id="152421"/>
    <lineage>
        <taxon>Eukaryota</taxon>
        <taxon>Viridiplantae</taxon>
        <taxon>Streptophyta</taxon>
        <taxon>Embryophyta</taxon>
        <taxon>Tracheophyta</taxon>
        <taxon>Spermatophyta</taxon>
        <taxon>Magnoliopsida</taxon>
        <taxon>eudicotyledons</taxon>
        <taxon>Gunneridae</taxon>
        <taxon>Pentapetalae</taxon>
        <taxon>rosids</taxon>
        <taxon>malvids</taxon>
        <taxon>Malvales</taxon>
        <taxon>Dipterocarpaceae</taxon>
        <taxon>Rubroshorea</taxon>
    </lineage>
</organism>
<evidence type="ECO:0000313" key="1">
    <source>
        <dbReference type="EMBL" id="GKU95737.1"/>
    </source>
</evidence>
<evidence type="ECO:0000313" key="2">
    <source>
        <dbReference type="Proteomes" id="UP001054252"/>
    </source>
</evidence>
<protein>
    <submittedName>
        <fullName evidence="1">Uncharacterized protein</fullName>
    </submittedName>
</protein>
<dbReference type="AlphaFoldDB" id="A0AAV5I3P7"/>
<keyword evidence="2" id="KW-1185">Reference proteome</keyword>
<gene>
    <name evidence="1" type="ORF">SLEP1_g9060</name>
</gene>
<comment type="caution">
    <text evidence="1">The sequence shown here is derived from an EMBL/GenBank/DDBJ whole genome shotgun (WGS) entry which is preliminary data.</text>
</comment>
<dbReference type="Proteomes" id="UP001054252">
    <property type="component" value="Unassembled WGS sequence"/>
</dbReference>
<name>A0AAV5I3P7_9ROSI</name>